<reference evidence="11" key="2">
    <citation type="submission" date="2021-04" db="EMBL/GenBank/DDBJ databases">
        <authorList>
            <person name="Gilroy R."/>
        </authorList>
    </citation>
    <scope>NUCLEOTIDE SEQUENCE</scope>
    <source>
        <strain evidence="11">ChiSxjej5B17-1746</strain>
    </source>
</reference>
<evidence type="ECO:0000313" key="12">
    <source>
        <dbReference type="Proteomes" id="UP000824264"/>
    </source>
</evidence>
<feature type="site" description="Contributes to redox potential value" evidence="8">
    <location>
        <position position="32"/>
    </location>
</feature>
<feature type="site" description="Contributes to redox potential value" evidence="8">
    <location>
        <position position="31"/>
    </location>
</feature>
<feature type="active site" description="Nucleophile" evidence="8">
    <location>
        <position position="33"/>
    </location>
</feature>
<keyword evidence="3" id="KW-0249">Electron transport</keyword>
<organism evidence="11 12">
    <name type="scientific">Candidatus Bilophila faecipullorum</name>
    <dbReference type="NCBI Taxonomy" id="2838482"/>
    <lineage>
        <taxon>Bacteria</taxon>
        <taxon>Pseudomonadati</taxon>
        <taxon>Thermodesulfobacteriota</taxon>
        <taxon>Desulfovibrionia</taxon>
        <taxon>Desulfovibrionales</taxon>
        <taxon>Desulfovibrionaceae</taxon>
        <taxon>Bilophila</taxon>
    </lineage>
</organism>
<evidence type="ECO:0000259" key="10">
    <source>
        <dbReference type="PROSITE" id="PS51352"/>
    </source>
</evidence>
<dbReference type="InterPro" id="IPR013766">
    <property type="entry name" value="Thioredoxin_domain"/>
</dbReference>
<dbReference type="GO" id="GO:0005737">
    <property type="term" value="C:cytoplasm"/>
    <property type="evidence" value="ECO:0007669"/>
    <property type="project" value="TreeGrafter"/>
</dbReference>
<dbReference type="EMBL" id="DXGI01000083">
    <property type="protein sequence ID" value="HIW77940.1"/>
    <property type="molecule type" value="Genomic_DNA"/>
</dbReference>
<dbReference type="InterPro" id="IPR017937">
    <property type="entry name" value="Thioredoxin_CS"/>
</dbReference>
<feature type="active site" description="Nucleophile" evidence="8">
    <location>
        <position position="30"/>
    </location>
</feature>
<sequence length="107" mass="11534">MATQVNDSNFDAVVLQSQLPVLVDFWAPWCGPCRAIGPIIDELANEYEGKLSVVKLNVDESPSTPGKYGIRAIPTLILFKNGEVVEQVTGAVSKSSITTMIEQKALA</sequence>
<dbReference type="CDD" id="cd02947">
    <property type="entry name" value="TRX_family"/>
    <property type="match status" value="1"/>
</dbReference>
<dbReference type="PROSITE" id="PS51352">
    <property type="entry name" value="THIOREDOXIN_2"/>
    <property type="match status" value="1"/>
</dbReference>
<dbReference type="PROSITE" id="PS00194">
    <property type="entry name" value="THIOREDOXIN_1"/>
    <property type="match status" value="1"/>
</dbReference>
<dbReference type="PANTHER" id="PTHR45663">
    <property type="entry name" value="GEO12009P1"/>
    <property type="match status" value="1"/>
</dbReference>
<evidence type="ECO:0000256" key="2">
    <source>
        <dbReference type="ARBA" id="ARBA00022448"/>
    </source>
</evidence>
<keyword evidence="2" id="KW-0813">Transport</keyword>
<dbReference type="PANTHER" id="PTHR45663:SF11">
    <property type="entry name" value="GEO12009P1"/>
    <property type="match status" value="1"/>
</dbReference>
<evidence type="ECO:0000256" key="4">
    <source>
        <dbReference type="ARBA" id="ARBA00023157"/>
    </source>
</evidence>
<accession>A0A9D1U992</accession>
<evidence type="ECO:0000313" key="11">
    <source>
        <dbReference type="EMBL" id="HIW77940.1"/>
    </source>
</evidence>
<dbReference type="Gene3D" id="3.40.30.10">
    <property type="entry name" value="Glutaredoxin"/>
    <property type="match status" value="1"/>
</dbReference>
<evidence type="ECO:0000256" key="8">
    <source>
        <dbReference type="PIRSR" id="PIRSR000077-1"/>
    </source>
</evidence>
<dbReference type="SUPFAM" id="SSF52833">
    <property type="entry name" value="Thioredoxin-like"/>
    <property type="match status" value="1"/>
</dbReference>
<keyword evidence="5 9" id="KW-0676">Redox-active center</keyword>
<evidence type="ECO:0000256" key="6">
    <source>
        <dbReference type="NCBIfam" id="TIGR01068"/>
    </source>
</evidence>
<evidence type="ECO:0000256" key="1">
    <source>
        <dbReference type="ARBA" id="ARBA00008987"/>
    </source>
</evidence>
<gene>
    <name evidence="11" type="primary">trxA</name>
    <name evidence="11" type="ORF">H9874_02185</name>
</gene>
<feature type="site" description="Deprotonates C-terminal active site Cys" evidence="8">
    <location>
        <position position="24"/>
    </location>
</feature>
<proteinExistence type="inferred from homology"/>
<dbReference type="FunFam" id="3.40.30.10:FF:000001">
    <property type="entry name" value="Thioredoxin"/>
    <property type="match status" value="1"/>
</dbReference>
<dbReference type="Pfam" id="PF00085">
    <property type="entry name" value="Thioredoxin"/>
    <property type="match status" value="1"/>
</dbReference>
<evidence type="ECO:0000256" key="5">
    <source>
        <dbReference type="ARBA" id="ARBA00023284"/>
    </source>
</evidence>
<comment type="similarity">
    <text evidence="1 7">Belongs to the thioredoxin family.</text>
</comment>
<keyword evidence="4 9" id="KW-1015">Disulfide bond</keyword>
<evidence type="ECO:0000256" key="9">
    <source>
        <dbReference type="PIRSR" id="PIRSR000077-4"/>
    </source>
</evidence>
<feature type="disulfide bond" description="Redox-active" evidence="9">
    <location>
        <begin position="30"/>
        <end position="33"/>
    </location>
</feature>
<dbReference type="InterPro" id="IPR036249">
    <property type="entry name" value="Thioredoxin-like_sf"/>
</dbReference>
<reference evidence="11" key="1">
    <citation type="journal article" date="2021" name="PeerJ">
        <title>Extensive microbial diversity within the chicken gut microbiome revealed by metagenomics and culture.</title>
        <authorList>
            <person name="Gilroy R."/>
            <person name="Ravi A."/>
            <person name="Getino M."/>
            <person name="Pursley I."/>
            <person name="Horton D.L."/>
            <person name="Alikhan N.F."/>
            <person name="Baker D."/>
            <person name="Gharbi K."/>
            <person name="Hall N."/>
            <person name="Watson M."/>
            <person name="Adriaenssens E.M."/>
            <person name="Foster-Nyarko E."/>
            <person name="Jarju S."/>
            <person name="Secka A."/>
            <person name="Antonio M."/>
            <person name="Oren A."/>
            <person name="Chaudhuri R.R."/>
            <person name="La Ragione R."/>
            <person name="Hildebrand F."/>
            <person name="Pallen M.J."/>
        </authorList>
    </citation>
    <scope>NUCLEOTIDE SEQUENCE</scope>
    <source>
        <strain evidence="11">ChiSxjej5B17-1746</strain>
    </source>
</reference>
<feature type="domain" description="Thioredoxin" evidence="10">
    <location>
        <begin position="1"/>
        <end position="106"/>
    </location>
</feature>
<name>A0A9D1U992_9BACT</name>
<protein>
    <recommendedName>
        <fullName evidence="6 7">Thioredoxin</fullName>
    </recommendedName>
</protein>
<dbReference type="PIRSF" id="PIRSF000077">
    <property type="entry name" value="Thioredoxin"/>
    <property type="match status" value="1"/>
</dbReference>
<dbReference type="NCBIfam" id="TIGR01068">
    <property type="entry name" value="thioredoxin"/>
    <property type="match status" value="1"/>
</dbReference>
<dbReference type="Proteomes" id="UP000824264">
    <property type="component" value="Unassembled WGS sequence"/>
</dbReference>
<evidence type="ECO:0000256" key="3">
    <source>
        <dbReference type="ARBA" id="ARBA00022982"/>
    </source>
</evidence>
<dbReference type="PRINTS" id="PR00421">
    <property type="entry name" value="THIOREDOXIN"/>
</dbReference>
<comment type="caution">
    <text evidence="11">The sequence shown here is derived from an EMBL/GenBank/DDBJ whole genome shotgun (WGS) entry which is preliminary data.</text>
</comment>
<dbReference type="GO" id="GO:0015035">
    <property type="term" value="F:protein-disulfide reductase activity"/>
    <property type="evidence" value="ECO:0007669"/>
    <property type="project" value="UniProtKB-UniRule"/>
</dbReference>
<evidence type="ECO:0000256" key="7">
    <source>
        <dbReference type="PIRNR" id="PIRNR000077"/>
    </source>
</evidence>
<dbReference type="InterPro" id="IPR005746">
    <property type="entry name" value="Thioredoxin"/>
</dbReference>
<dbReference type="AlphaFoldDB" id="A0A9D1U992"/>